<dbReference type="PANTHER" id="PTHR24072">
    <property type="entry name" value="RHO FAMILY GTPASE"/>
    <property type="match status" value="1"/>
</dbReference>
<keyword evidence="3" id="KW-1003">Cell membrane</keyword>
<keyword evidence="5" id="KW-0547">Nucleotide-binding</keyword>
<evidence type="ECO:0000256" key="4">
    <source>
        <dbReference type="ARBA" id="ARBA00022481"/>
    </source>
</evidence>
<evidence type="ECO:0000313" key="11">
    <source>
        <dbReference type="EMBL" id="ODQ79801.1"/>
    </source>
</evidence>
<dbReference type="GeneID" id="30146691"/>
<evidence type="ECO:0000256" key="9">
    <source>
        <dbReference type="ARBA" id="ARBA00023289"/>
    </source>
</evidence>
<keyword evidence="8" id="KW-0449">Lipoprotein</keyword>
<organism evidence="11 12">
    <name type="scientific">Babjeviella inositovora NRRL Y-12698</name>
    <dbReference type="NCBI Taxonomy" id="984486"/>
    <lineage>
        <taxon>Eukaryota</taxon>
        <taxon>Fungi</taxon>
        <taxon>Dikarya</taxon>
        <taxon>Ascomycota</taxon>
        <taxon>Saccharomycotina</taxon>
        <taxon>Pichiomycetes</taxon>
        <taxon>Serinales incertae sedis</taxon>
        <taxon>Babjeviella</taxon>
    </lineage>
</organism>
<sequence>MISPSSRHSKTFENTNTLSIPNDYNPYTVAKHRRSQSNQTGFSSVALEDLDLIPENRSVPPTAASNSTLRSKLITSSPPNSGGSLSPKVSDYTFSAHKASRKADHDIKLVVVGDGGCGKTCLLVSYTQNKFPEIYVPTIFETYLAQMLAPDSQKHIALSLWDTAGQEEYDRLRPLSYPDVDIILACFSLTNQTSLQNIKDAWVPELNHFCPGVPVLLVGTKSDLESSITNDQIMSIAQQVNAIGFVKCSAKTMSNVRNVFNFALDYVTKNIEKLEVGADKNSKRWSKRLSRNFDASSAGGTAKGHRRNTSTNPMEEPTQEYHKNSEYYIASDQIQTTSKRKSRKCTIL</sequence>
<comment type="similarity">
    <text evidence="2">Belongs to the small GTPase superfamily. Rho family.</text>
</comment>
<keyword evidence="4" id="KW-0488">Methylation</keyword>
<dbReference type="OrthoDB" id="4031310at2759"/>
<dbReference type="STRING" id="984486.A0A1E3QQ62"/>
<feature type="compositionally biased region" description="Low complexity" evidence="10">
    <location>
        <begin position="76"/>
        <end position="86"/>
    </location>
</feature>
<feature type="region of interest" description="Disordered" evidence="10">
    <location>
        <begin position="1"/>
        <end position="24"/>
    </location>
</feature>
<keyword evidence="12" id="KW-1185">Reference proteome</keyword>
<evidence type="ECO:0000256" key="2">
    <source>
        <dbReference type="ARBA" id="ARBA00010142"/>
    </source>
</evidence>
<feature type="region of interest" description="Disordered" evidence="10">
    <location>
        <begin position="294"/>
        <end position="324"/>
    </location>
</feature>
<dbReference type="EMBL" id="KV454431">
    <property type="protein sequence ID" value="ODQ79801.1"/>
    <property type="molecule type" value="Genomic_DNA"/>
</dbReference>
<dbReference type="GO" id="GO:0007264">
    <property type="term" value="P:small GTPase-mediated signal transduction"/>
    <property type="evidence" value="ECO:0007669"/>
    <property type="project" value="InterPro"/>
</dbReference>
<dbReference type="InterPro" id="IPR027417">
    <property type="entry name" value="P-loop_NTPase"/>
</dbReference>
<gene>
    <name evidence="11" type="ORF">BABINDRAFT_161495</name>
</gene>
<dbReference type="SMART" id="SM00174">
    <property type="entry name" value="RHO"/>
    <property type="match status" value="1"/>
</dbReference>
<dbReference type="NCBIfam" id="TIGR00231">
    <property type="entry name" value="small_GTP"/>
    <property type="match status" value="1"/>
</dbReference>
<dbReference type="PROSITE" id="PS51420">
    <property type="entry name" value="RHO"/>
    <property type="match status" value="1"/>
</dbReference>
<evidence type="ECO:0000313" key="12">
    <source>
        <dbReference type="Proteomes" id="UP000094336"/>
    </source>
</evidence>
<feature type="compositionally biased region" description="Polar residues" evidence="10">
    <location>
        <begin position="63"/>
        <end position="75"/>
    </location>
</feature>
<keyword evidence="6" id="KW-0342">GTP-binding</keyword>
<evidence type="ECO:0000256" key="3">
    <source>
        <dbReference type="ARBA" id="ARBA00022475"/>
    </source>
</evidence>
<evidence type="ECO:0000256" key="10">
    <source>
        <dbReference type="SAM" id="MobiDB-lite"/>
    </source>
</evidence>
<keyword evidence="9" id="KW-0636">Prenylation</keyword>
<dbReference type="GO" id="GO:0003924">
    <property type="term" value="F:GTPase activity"/>
    <property type="evidence" value="ECO:0007669"/>
    <property type="project" value="InterPro"/>
</dbReference>
<feature type="region of interest" description="Disordered" evidence="10">
    <location>
        <begin position="57"/>
        <end position="86"/>
    </location>
</feature>
<dbReference type="InterPro" id="IPR005225">
    <property type="entry name" value="Small_GTP-bd"/>
</dbReference>
<protein>
    <submittedName>
        <fullName evidence="11">Uncharacterized protein</fullName>
    </submittedName>
</protein>
<dbReference type="PROSITE" id="PS51419">
    <property type="entry name" value="RAB"/>
    <property type="match status" value="1"/>
</dbReference>
<dbReference type="SUPFAM" id="SSF52540">
    <property type="entry name" value="P-loop containing nucleoside triphosphate hydrolases"/>
    <property type="match status" value="1"/>
</dbReference>
<dbReference type="FunFam" id="3.40.50.300:FF:000983">
    <property type="entry name" value="Rho family GTPase"/>
    <property type="match status" value="1"/>
</dbReference>
<keyword evidence="7" id="KW-0472">Membrane</keyword>
<dbReference type="Pfam" id="PF00071">
    <property type="entry name" value="Ras"/>
    <property type="match status" value="1"/>
</dbReference>
<dbReference type="Gene3D" id="3.40.50.300">
    <property type="entry name" value="P-loop containing nucleotide triphosphate hydrolases"/>
    <property type="match status" value="1"/>
</dbReference>
<dbReference type="SMART" id="SM00175">
    <property type="entry name" value="RAB"/>
    <property type="match status" value="1"/>
</dbReference>
<evidence type="ECO:0000256" key="6">
    <source>
        <dbReference type="ARBA" id="ARBA00023134"/>
    </source>
</evidence>
<evidence type="ECO:0000256" key="5">
    <source>
        <dbReference type="ARBA" id="ARBA00022741"/>
    </source>
</evidence>
<evidence type="ECO:0000256" key="1">
    <source>
        <dbReference type="ARBA" id="ARBA00004342"/>
    </source>
</evidence>
<evidence type="ECO:0000256" key="7">
    <source>
        <dbReference type="ARBA" id="ARBA00023136"/>
    </source>
</evidence>
<dbReference type="RefSeq" id="XP_018985129.1">
    <property type="nucleotide sequence ID" value="XM_019128838.1"/>
</dbReference>
<comment type="subcellular location">
    <subcellularLocation>
        <location evidence="1">Cell membrane</location>
        <topology evidence="1">Lipid-anchor</topology>
        <orientation evidence="1">Cytoplasmic side</orientation>
    </subcellularLocation>
</comment>
<evidence type="ECO:0000256" key="8">
    <source>
        <dbReference type="ARBA" id="ARBA00023288"/>
    </source>
</evidence>
<feature type="compositionally biased region" description="Polar residues" evidence="10">
    <location>
        <begin position="1"/>
        <end position="22"/>
    </location>
</feature>
<dbReference type="PRINTS" id="PR00449">
    <property type="entry name" value="RASTRNSFRMNG"/>
</dbReference>
<dbReference type="Proteomes" id="UP000094336">
    <property type="component" value="Unassembled WGS sequence"/>
</dbReference>
<dbReference type="SMART" id="SM00173">
    <property type="entry name" value="RAS"/>
    <property type="match status" value="1"/>
</dbReference>
<name>A0A1E3QQ62_9ASCO</name>
<reference evidence="12" key="1">
    <citation type="submission" date="2016-05" db="EMBL/GenBank/DDBJ databases">
        <title>Comparative genomics of biotechnologically important yeasts.</title>
        <authorList>
            <consortium name="DOE Joint Genome Institute"/>
            <person name="Riley R."/>
            <person name="Haridas S."/>
            <person name="Wolfe K.H."/>
            <person name="Lopes M.R."/>
            <person name="Hittinger C.T."/>
            <person name="Goker M."/>
            <person name="Salamov A."/>
            <person name="Wisecaver J."/>
            <person name="Long T.M."/>
            <person name="Aerts A.L."/>
            <person name="Barry K."/>
            <person name="Choi C."/>
            <person name="Clum A."/>
            <person name="Coughlan A.Y."/>
            <person name="Deshpande S."/>
            <person name="Douglass A.P."/>
            <person name="Hanson S.J."/>
            <person name="Klenk H.-P."/>
            <person name="Labutti K."/>
            <person name="Lapidus A."/>
            <person name="Lindquist E."/>
            <person name="Lipzen A."/>
            <person name="Meier-Kolthoff J.P."/>
            <person name="Ohm R.A."/>
            <person name="Otillar R.P."/>
            <person name="Pangilinan J."/>
            <person name="Peng Y."/>
            <person name="Rokas A."/>
            <person name="Rosa C.A."/>
            <person name="Scheuner C."/>
            <person name="Sibirny A.A."/>
            <person name="Slot J.C."/>
            <person name="Stielow J.B."/>
            <person name="Sun H."/>
            <person name="Kurtzman C.P."/>
            <person name="Blackwell M."/>
            <person name="Grigoriev I.V."/>
            <person name="Jeffries T.W."/>
        </authorList>
    </citation>
    <scope>NUCLEOTIDE SEQUENCE [LARGE SCALE GENOMIC DNA]</scope>
    <source>
        <strain evidence="12">NRRL Y-12698</strain>
    </source>
</reference>
<accession>A0A1E3QQ62</accession>
<dbReference type="InterPro" id="IPR001806">
    <property type="entry name" value="Small_GTPase"/>
</dbReference>
<dbReference type="PROSITE" id="PS51421">
    <property type="entry name" value="RAS"/>
    <property type="match status" value="1"/>
</dbReference>
<dbReference type="AlphaFoldDB" id="A0A1E3QQ62"/>
<dbReference type="InterPro" id="IPR003578">
    <property type="entry name" value="Small_GTPase_Rho"/>
</dbReference>
<proteinExistence type="inferred from homology"/>
<dbReference type="GO" id="GO:0005886">
    <property type="term" value="C:plasma membrane"/>
    <property type="evidence" value="ECO:0007669"/>
    <property type="project" value="UniProtKB-SubCell"/>
</dbReference>
<dbReference type="GO" id="GO:0005525">
    <property type="term" value="F:GTP binding"/>
    <property type="evidence" value="ECO:0007669"/>
    <property type="project" value="UniProtKB-KW"/>
</dbReference>